<organism evidence="1">
    <name type="scientific">marine sediment metagenome</name>
    <dbReference type="NCBI Taxonomy" id="412755"/>
    <lineage>
        <taxon>unclassified sequences</taxon>
        <taxon>metagenomes</taxon>
        <taxon>ecological metagenomes</taxon>
    </lineage>
</organism>
<feature type="non-terminal residue" evidence="1">
    <location>
        <position position="1"/>
    </location>
</feature>
<reference evidence="1" key="1">
    <citation type="journal article" date="2015" name="Nature">
        <title>Complex archaea that bridge the gap between prokaryotes and eukaryotes.</title>
        <authorList>
            <person name="Spang A."/>
            <person name="Saw J.H."/>
            <person name="Jorgensen S.L."/>
            <person name="Zaremba-Niedzwiedzka K."/>
            <person name="Martijn J."/>
            <person name="Lind A.E."/>
            <person name="van Eijk R."/>
            <person name="Schleper C."/>
            <person name="Guy L."/>
            <person name="Ettema T.J."/>
        </authorList>
    </citation>
    <scope>NUCLEOTIDE SEQUENCE</scope>
</reference>
<dbReference type="EMBL" id="LAZR01025943">
    <property type="protein sequence ID" value="KKL70287.1"/>
    <property type="molecule type" value="Genomic_DNA"/>
</dbReference>
<proteinExistence type="predicted"/>
<evidence type="ECO:0000313" key="2">
    <source>
        <dbReference type="EMBL" id="KKL24430.1"/>
    </source>
</evidence>
<accession>A0A0F9EKH1</accession>
<name>A0A0F9EKH1_9ZZZZ</name>
<comment type="caution">
    <text evidence="1">The sequence shown here is derived from an EMBL/GenBank/DDBJ whole genome shotgun (WGS) entry which is preliminary data.</text>
</comment>
<protein>
    <submittedName>
        <fullName evidence="1">Uncharacterized protein</fullName>
    </submittedName>
</protein>
<sequence length="50" mass="5909">YVITGSVNPKRFAYTERGNTQIVIREPFTDHPIYDAFKDCFYDAYDLELD</sequence>
<gene>
    <name evidence="3" type="ORF">LCGC14_2106390</name>
    <name evidence="2" type="ORF">LCGC14_2415380</name>
    <name evidence="1" type="ORF">LCGC14_2415930</name>
</gene>
<dbReference type="EMBL" id="LAZR01036597">
    <property type="protein sequence ID" value="KKL24430.1"/>
    <property type="molecule type" value="Genomic_DNA"/>
</dbReference>
<evidence type="ECO:0000313" key="3">
    <source>
        <dbReference type="EMBL" id="KKL70287.1"/>
    </source>
</evidence>
<evidence type="ECO:0000313" key="1">
    <source>
        <dbReference type="EMBL" id="KKL24378.1"/>
    </source>
</evidence>
<dbReference type="AlphaFoldDB" id="A0A0F9EKH1"/>
<dbReference type="EMBL" id="LAZR01036618">
    <property type="protein sequence ID" value="KKL24378.1"/>
    <property type="molecule type" value="Genomic_DNA"/>
</dbReference>